<dbReference type="InterPro" id="IPR029057">
    <property type="entry name" value="PRTase-like"/>
</dbReference>
<dbReference type="Gene3D" id="3.40.50.2020">
    <property type="match status" value="1"/>
</dbReference>
<dbReference type="InterPro" id="IPR005854">
    <property type="entry name" value="PurF"/>
</dbReference>
<feature type="domain" description="Glutamine amidotransferase type-2" evidence="12">
    <location>
        <begin position="2"/>
        <end position="222"/>
    </location>
</feature>
<dbReference type="EC" id="2.4.2.14" evidence="7"/>
<evidence type="ECO:0000256" key="9">
    <source>
        <dbReference type="PIRSR" id="PIRSR000485-1"/>
    </source>
</evidence>
<evidence type="ECO:0000256" key="5">
    <source>
        <dbReference type="ARBA" id="ARBA00022755"/>
    </source>
</evidence>
<comment type="catalytic activity">
    <reaction evidence="7 8">
        <text>5-phospho-beta-D-ribosylamine + L-glutamate + diphosphate = 5-phospho-alpha-D-ribose 1-diphosphate + L-glutamine + H2O</text>
        <dbReference type="Rhea" id="RHEA:14905"/>
        <dbReference type="ChEBI" id="CHEBI:15377"/>
        <dbReference type="ChEBI" id="CHEBI:29985"/>
        <dbReference type="ChEBI" id="CHEBI:33019"/>
        <dbReference type="ChEBI" id="CHEBI:58017"/>
        <dbReference type="ChEBI" id="CHEBI:58359"/>
        <dbReference type="ChEBI" id="CHEBI:58681"/>
        <dbReference type="EC" id="2.4.2.14"/>
    </reaction>
</comment>
<evidence type="ECO:0000256" key="3">
    <source>
        <dbReference type="ARBA" id="ARBA00022676"/>
    </source>
</evidence>
<reference evidence="13" key="1">
    <citation type="journal article" date="2015" name="J. Microbiol. Biotechnol.">
        <title>Functional Metagenome Mining of Soil for a Novel Gentamicin Resistance Gene.</title>
        <authorList>
            <person name="Im H."/>
            <person name="Kim K.M."/>
            <person name="Lee S.H."/>
            <person name="Ryu C.M."/>
        </authorList>
    </citation>
    <scope>NUCLEOTIDE SEQUENCE</scope>
</reference>
<keyword evidence="4 7" id="KW-0808">Transferase</keyword>
<dbReference type="InterPro" id="IPR029055">
    <property type="entry name" value="Ntn_hydrolases_N"/>
</dbReference>
<comment type="cofactor">
    <cofactor evidence="7 11">
        <name>[4Fe-4S] cluster</name>
        <dbReference type="ChEBI" id="CHEBI:49883"/>
    </cofactor>
    <text evidence="7 11">Binds 1 [4Fe-4S] cluster per subunit.</text>
</comment>
<feature type="binding site" evidence="7 10">
    <location>
        <position position="285"/>
    </location>
    <ligand>
        <name>Mg(2+)</name>
        <dbReference type="ChEBI" id="CHEBI:18420"/>
    </ligand>
</feature>
<feature type="binding site" evidence="7 11">
    <location>
        <position position="436"/>
    </location>
    <ligand>
        <name>[4Fe-4S] cluster</name>
        <dbReference type="ChEBI" id="CHEBI:49883"/>
    </ligand>
</feature>
<organism evidence="13">
    <name type="scientific">uncultured bacterium pA1</name>
    <dbReference type="NCBI Taxonomy" id="1776268"/>
    <lineage>
        <taxon>Bacteria</taxon>
        <taxon>environmental samples</taxon>
    </lineage>
</organism>
<dbReference type="GO" id="GO:0006189">
    <property type="term" value="P:'de novo' IMP biosynthetic process"/>
    <property type="evidence" value="ECO:0007669"/>
    <property type="project" value="UniProtKB-UniRule"/>
</dbReference>
<dbReference type="HAMAP" id="MF_01931">
    <property type="entry name" value="PurF"/>
    <property type="match status" value="1"/>
</dbReference>
<dbReference type="AlphaFoldDB" id="A0A0U3USV9"/>
<accession>A0A0U3USV9</accession>
<comment type="cofactor">
    <cofactor evidence="7 10">
        <name>Mg(2+)</name>
        <dbReference type="ChEBI" id="CHEBI:18420"/>
    </cofactor>
    <text evidence="7 10">Binds 1 Mg(2+) ion per subunit.</text>
</comment>
<evidence type="ECO:0000256" key="10">
    <source>
        <dbReference type="PIRSR" id="PIRSR000485-2"/>
    </source>
</evidence>
<dbReference type="SUPFAM" id="SSF56235">
    <property type="entry name" value="N-terminal nucleophile aminohydrolases (Ntn hydrolases)"/>
    <property type="match status" value="1"/>
</dbReference>
<dbReference type="SUPFAM" id="SSF53271">
    <property type="entry name" value="PRTase-like"/>
    <property type="match status" value="1"/>
</dbReference>
<dbReference type="NCBIfam" id="TIGR01134">
    <property type="entry name" value="purF"/>
    <property type="match status" value="1"/>
</dbReference>
<feature type="binding site" evidence="7 10">
    <location>
        <position position="348"/>
    </location>
    <ligand>
        <name>Mg(2+)</name>
        <dbReference type="ChEBI" id="CHEBI:18420"/>
    </ligand>
</feature>
<gene>
    <name evidence="7" type="primary">purF</name>
</gene>
<evidence type="ECO:0000259" key="12">
    <source>
        <dbReference type="PROSITE" id="PS51278"/>
    </source>
</evidence>
<keyword evidence="7" id="KW-0004">4Fe-4S</keyword>
<dbReference type="GO" id="GO:0009113">
    <property type="term" value="P:purine nucleobase biosynthetic process"/>
    <property type="evidence" value="ECO:0007669"/>
    <property type="project" value="UniProtKB-UniRule"/>
</dbReference>
<dbReference type="PANTHER" id="PTHR11907">
    <property type="entry name" value="AMIDOPHOSPHORIBOSYLTRANSFERASE"/>
    <property type="match status" value="1"/>
</dbReference>
<feature type="binding site" evidence="7 11">
    <location>
        <position position="384"/>
    </location>
    <ligand>
        <name>[4Fe-4S] cluster</name>
        <dbReference type="ChEBI" id="CHEBI:49883"/>
    </ligand>
</feature>
<dbReference type="GO" id="GO:0000287">
    <property type="term" value="F:magnesium ion binding"/>
    <property type="evidence" value="ECO:0007669"/>
    <property type="project" value="UniProtKB-UniRule"/>
</dbReference>
<keyword evidence="7 10" id="KW-0479">Metal-binding</keyword>
<protein>
    <recommendedName>
        <fullName evidence="7">Amidophosphoribosyltransferase</fullName>
        <shortName evidence="7">ATase</shortName>
        <ecNumber evidence="7">2.4.2.14</ecNumber>
    </recommendedName>
    <alternativeName>
        <fullName evidence="7">Glutamine phosphoribosylpyrophosphate amidotransferase</fullName>
        <shortName evidence="7">GPATase</shortName>
    </alternativeName>
</protein>
<proteinExistence type="inferred from homology"/>
<dbReference type="InterPro" id="IPR017932">
    <property type="entry name" value="GATase_2_dom"/>
</dbReference>
<keyword evidence="7 11" id="KW-0408">Iron</keyword>
<dbReference type="EMBL" id="KU240005">
    <property type="protein sequence ID" value="ALV85556.1"/>
    <property type="molecule type" value="Genomic_DNA"/>
</dbReference>
<keyword evidence="7 11" id="KW-0411">Iron-sulfur</keyword>
<dbReference type="PROSITE" id="PS51278">
    <property type="entry name" value="GATASE_TYPE_2"/>
    <property type="match status" value="1"/>
</dbReference>
<feature type="binding site" evidence="7 11">
    <location>
        <position position="238"/>
    </location>
    <ligand>
        <name>[4Fe-4S] cluster</name>
        <dbReference type="ChEBI" id="CHEBI:49883"/>
    </ligand>
</feature>
<evidence type="ECO:0000313" key="13">
    <source>
        <dbReference type="EMBL" id="ALV85556.1"/>
    </source>
</evidence>
<dbReference type="Gene3D" id="3.60.20.10">
    <property type="entry name" value="Glutamine Phosphoribosylpyrophosphate, subunit 1, domain 1"/>
    <property type="match status" value="1"/>
</dbReference>
<comment type="pathway">
    <text evidence="1 7 8">Purine metabolism; IMP biosynthesis via de novo pathway; N(1)-(5-phospho-D-ribosyl)glycinamide from 5-phospho-alpha-D-ribose 1-diphosphate: step 1/2.</text>
</comment>
<evidence type="ECO:0000256" key="8">
    <source>
        <dbReference type="PIRNR" id="PIRNR000485"/>
    </source>
</evidence>
<dbReference type="CDD" id="cd06223">
    <property type="entry name" value="PRTases_typeI"/>
    <property type="match status" value="1"/>
</dbReference>
<evidence type="ECO:0000256" key="7">
    <source>
        <dbReference type="HAMAP-Rule" id="MF_01931"/>
    </source>
</evidence>
<dbReference type="Pfam" id="PF13537">
    <property type="entry name" value="GATase_7"/>
    <property type="match status" value="1"/>
</dbReference>
<keyword evidence="5 7" id="KW-0658">Purine biosynthesis</keyword>
<evidence type="ECO:0000256" key="1">
    <source>
        <dbReference type="ARBA" id="ARBA00005209"/>
    </source>
</evidence>
<comment type="similarity">
    <text evidence="2 7 8">In the C-terminal section; belongs to the purine/pyrimidine phosphoribosyltransferase family.</text>
</comment>
<comment type="function">
    <text evidence="7">Catalyzes the formation of phosphoribosylamine from phosphoribosylpyrophosphate (PRPP) and glutamine.</text>
</comment>
<dbReference type="PIRSF" id="PIRSF000485">
    <property type="entry name" value="Amd_phspho_trans"/>
    <property type="match status" value="1"/>
</dbReference>
<evidence type="ECO:0000256" key="11">
    <source>
        <dbReference type="PIRSR" id="PIRSR000485-3"/>
    </source>
</evidence>
<dbReference type="InterPro" id="IPR000836">
    <property type="entry name" value="PRTase_dom"/>
</dbReference>
<keyword evidence="7 10" id="KW-0460">Magnesium</keyword>
<name>A0A0U3USV9_9BACT</name>
<evidence type="ECO:0000256" key="4">
    <source>
        <dbReference type="ARBA" id="ARBA00022679"/>
    </source>
</evidence>
<dbReference type="UniPathway" id="UPA00074">
    <property type="reaction ID" value="UER00124"/>
</dbReference>
<feature type="binding site" evidence="7 10">
    <location>
        <position position="347"/>
    </location>
    <ligand>
        <name>Mg(2+)</name>
        <dbReference type="ChEBI" id="CHEBI:18420"/>
    </ligand>
</feature>
<evidence type="ECO:0000256" key="2">
    <source>
        <dbReference type="ARBA" id="ARBA00010138"/>
    </source>
</evidence>
<feature type="binding site" evidence="7 11">
    <location>
        <position position="439"/>
    </location>
    <ligand>
        <name>[4Fe-4S] cluster</name>
        <dbReference type="ChEBI" id="CHEBI:49883"/>
    </ligand>
</feature>
<keyword evidence="6 7" id="KW-0315">Glutamine amidotransferase</keyword>
<sequence>MCGIAGAFNVTNASYVVSLMLKAMQHRGQEAAGIVSCDGGIFHEHKGFGLADEVFGGMDVAARLPGTAAIGHLRYATSGDPDSPKSIQPLTASLRSGTVAVVHNGNLTNYRERRGELEELGAIFASGSDTELFLHLMARSRGADVTAMLTDAFGKTEGAWSLLALTKDGIHAAVDPLGFRPLAAARMGDGYLFASETCAFDLLNVRPSLPIGPGRIVAASAAGHSTASYACPAFTRRCSFEHIYFSRPDSHAFGVSSQEVRERLGTLLAARAPVAADLVTAVPDSSNAVALAYAEALGIPFRFALIRNHYTGRTFITPKQTARELGVRMKLNAVRSVVHGKSVAVVDDSLVRGTTAAKVAALLKDAGARAVHLRIGSPPVIHPCFWGIDTPRRSELAAASASPEELGKALGLDSLAYLTVDDLKAALGDQAGGTYCTTCFTGRPPSDAPDVPVGDLLKDRS</sequence>
<evidence type="ECO:0000256" key="6">
    <source>
        <dbReference type="ARBA" id="ARBA00022962"/>
    </source>
</evidence>
<feature type="active site" description="Nucleophile" evidence="7 9">
    <location>
        <position position="2"/>
    </location>
</feature>
<dbReference type="GO" id="GO:0051539">
    <property type="term" value="F:4 iron, 4 sulfur cluster binding"/>
    <property type="evidence" value="ECO:0007669"/>
    <property type="project" value="UniProtKB-KW"/>
</dbReference>
<dbReference type="GO" id="GO:0004044">
    <property type="term" value="F:amidophosphoribosyltransferase activity"/>
    <property type="evidence" value="ECO:0007669"/>
    <property type="project" value="UniProtKB-UniRule"/>
</dbReference>
<keyword evidence="3 7" id="KW-0328">Glycosyltransferase</keyword>